<dbReference type="AlphaFoldDB" id="A0A8D6ZP65"/>
<name>A0A8D6ZP65_MUSAM</name>
<gene>
    <name evidence="2" type="ORF">GSMUA_93590.1</name>
</gene>
<reference evidence="2" key="1">
    <citation type="submission" date="2021-03" db="EMBL/GenBank/DDBJ databases">
        <authorList>
            <consortium name="Genoscope - CEA"/>
            <person name="William W."/>
        </authorList>
    </citation>
    <scope>NUCLEOTIDE SEQUENCE</scope>
    <source>
        <strain evidence="2">Doubled-haploid Pahang</strain>
    </source>
</reference>
<sequence length="150" mass="17548">MRNIDSFCRVVLLCSQTKRQHGVNLIFDAYSLIRRTRMNRSSRSLSFRNPKPIRNKTSETRDLCTDETISSDASWRALQIRRSSSSSSRRVTSHRFKRCLRLRGPASCCRRRRRRRLPESTRKKAWSTDRTWSDGASGKRAWRSSCSSCT</sequence>
<dbReference type="EMBL" id="HG996472">
    <property type="protein sequence ID" value="CAG1833438.1"/>
    <property type="molecule type" value="Genomic_DNA"/>
</dbReference>
<proteinExistence type="predicted"/>
<feature type="region of interest" description="Disordered" evidence="1">
    <location>
        <begin position="113"/>
        <end position="136"/>
    </location>
</feature>
<organism evidence="2">
    <name type="scientific">Musa acuminata subsp. malaccensis</name>
    <name type="common">Wild banana</name>
    <name type="synonym">Musa malaccensis</name>
    <dbReference type="NCBI Taxonomy" id="214687"/>
    <lineage>
        <taxon>Eukaryota</taxon>
        <taxon>Viridiplantae</taxon>
        <taxon>Streptophyta</taxon>
        <taxon>Embryophyta</taxon>
        <taxon>Tracheophyta</taxon>
        <taxon>Spermatophyta</taxon>
        <taxon>Magnoliopsida</taxon>
        <taxon>Liliopsida</taxon>
        <taxon>Zingiberales</taxon>
        <taxon>Musaceae</taxon>
        <taxon>Musa</taxon>
    </lineage>
</organism>
<protein>
    <submittedName>
        <fullName evidence="2">(wild Malaysian banana) hypothetical protein</fullName>
    </submittedName>
</protein>
<evidence type="ECO:0000313" key="2">
    <source>
        <dbReference type="EMBL" id="CAG1833438.1"/>
    </source>
</evidence>
<accession>A0A8D6ZP65</accession>
<evidence type="ECO:0000256" key="1">
    <source>
        <dbReference type="SAM" id="MobiDB-lite"/>
    </source>
</evidence>